<dbReference type="EMBL" id="RCNU01000002">
    <property type="protein sequence ID" value="RWQ98268.1"/>
    <property type="molecule type" value="Genomic_DNA"/>
</dbReference>
<evidence type="ECO:0000256" key="2">
    <source>
        <dbReference type="ARBA" id="ARBA00007475"/>
    </source>
</evidence>
<evidence type="ECO:0000256" key="7">
    <source>
        <dbReference type="SAM" id="MobiDB-lite"/>
    </source>
</evidence>
<proteinExistence type="inferred from homology"/>
<comment type="similarity">
    <text evidence="2">Belongs to the INSIG family.</text>
</comment>
<evidence type="ECO:0000256" key="4">
    <source>
        <dbReference type="ARBA" id="ARBA00022824"/>
    </source>
</evidence>
<keyword evidence="4" id="KW-0256">Endoplasmic reticulum</keyword>
<evidence type="ECO:0000256" key="6">
    <source>
        <dbReference type="ARBA" id="ARBA00023136"/>
    </source>
</evidence>
<dbReference type="Pfam" id="PF07281">
    <property type="entry name" value="INSIG"/>
    <property type="match status" value="1"/>
</dbReference>
<comment type="subcellular location">
    <subcellularLocation>
        <location evidence="1">Endoplasmic reticulum membrane</location>
        <topology evidence="1">Multi-pass membrane protein</topology>
    </subcellularLocation>
</comment>
<evidence type="ECO:0000256" key="3">
    <source>
        <dbReference type="ARBA" id="ARBA00022692"/>
    </source>
</evidence>
<dbReference type="GO" id="GO:0005789">
    <property type="term" value="C:endoplasmic reticulum membrane"/>
    <property type="evidence" value="ECO:0007669"/>
    <property type="project" value="UniProtKB-SubCell"/>
</dbReference>
<evidence type="ECO:0000313" key="10">
    <source>
        <dbReference type="Proteomes" id="UP000283841"/>
    </source>
</evidence>
<dbReference type="PANTHER" id="PTHR15301:SF3">
    <property type="entry name" value="PROTEIN NSG1-RELATED"/>
    <property type="match status" value="1"/>
</dbReference>
<dbReference type="STRING" id="264951.A0A443I2I8"/>
<comment type="caution">
    <text evidence="9">The sequence shown here is derived from an EMBL/GenBank/DDBJ whole genome shotgun (WGS) entry which is preliminary data.</text>
</comment>
<name>A0A443I2I8_BYSSP</name>
<dbReference type="AlphaFoldDB" id="A0A443I2I8"/>
<keyword evidence="10" id="KW-1185">Reference proteome</keyword>
<evidence type="ECO:0000313" key="9">
    <source>
        <dbReference type="EMBL" id="RWQ98268.1"/>
    </source>
</evidence>
<sequence>MSQQQPTIVQPVPRRTFELAPSNDSSEPSTPHPEPTNPDLLSTKESTKDGLGSRTGSILNLTSSTLYGIYSPTAFDNPRGDDSTPWGTEVQPSGAEKTQLSPVSEEKPALRRGSSARRSHGFRGTVLPFVQRSVLLFGFGVAYGTLVSHLHENHWITPVKTNIDSSSWEYIGLWGLAGVALGSVLPWLDGLWGDFLGEAAKPAKQPDAESRFSRWSPVVRSIGAFVGIAFATRRLPWQSTAQASLTLALVNPVLWYLVDRSKPGFFLSTAVGIIGMGVILQVSPEVIPMPTNPPARITIPNGSGQIYGLELGLSWDSIAIGTWVASVLFCACVCFGNIGRLLAPSGPAASR</sequence>
<evidence type="ECO:0000256" key="5">
    <source>
        <dbReference type="ARBA" id="ARBA00022989"/>
    </source>
</evidence>
<organism evidence="9 10">
    <name type="scientific">Byssochlamys spectabilis</name>
    <name type="common">Paecilomyces variotii</name>
    <dbReference type="NCBI Taxonomy" id="264951"/>
    <lineage>
        <taxon>Eukaryota</taxon>
        <taxon>Fungi</taxon>
        <taxon>Dikarya</taxon>
        <taxon>Ascomycota</taxon>
        <taxon>Pezizomycotina</taxon>
        <taxon>Eurotiomycetes</taxon>
        <taxon>Eurotiomycetidae</taxon>
        <taxon>Eurotiales</taxon>
        <taxon>Thermoascaceae</taxon>
        <taxon>Paecilomyces</taxon>
    </lineage>
</organism>
<feature type="transmembrane region" description="Helical" evidence="8">
    <location>
        <begin position="265"/>
        <end position="283"/>
    </location>
</feature>
<feature type="region of interest" description="Disordered" evidence="7">
    <location>
        <begin position="1"/>
        <end position="56"/>
    </location>
</feature>
<feature type="transmembrane region" description="Helical" evidence="8">
    <location>
        <begin position="237"/>
        <end position="258"/>
    </location>
</feature>
<keyword evidence="6 8" id="KW-0472">Membrane</keyword>
<feature type="transmembrane region" description="Helical" evidence="8">
    <location>
        <begin position="318"/>
        <end position="343"/>
    </location>
</feature>
<evidence type="ECO:0000256" key="1">
    <source>
        <dbReference type="ARBA" id="ARBA00004477"/>
    </source>
</evidence>
<accession>A0A443I2I8</accession>
<keyword evidence="5 8" id="KW-1133">Transmembrane helix</keyword>
<dbReference type="RefSeq" id="XP_028487913.1">
    <property type="nucleotide sequence ID" value="XM_028632652.1"/>
</dbReference>
<dbReference type="Proteomes" id="UP000283841">
    <property type="component" value="Unassembled WGS sequence"/>
</dbReference>
<dbReference type="VEuPathDB" id="FungiDB:C8Q69DRAFT_504911"/>
<dbReference type="GeneID" id="39601929"/>
<feature type="region of interest" description="Disordered" evidence="7">
    <location>
        <begin position="73"/>
        <end position="119"/>
    </location>
</feature>
<gene>
    <name evidence="9" type="ORF">C8Q69DRAFT_504911</name>
</gene>
<feature type="transmembrane region" description="Helical" evidence="8">
    <location>
        <begin position="133"/>
        <end position="151"/>
    </location>
</feature>
<dbReference type="InterPro" id="IPR025929">
    <property type="entry name" value="INSIG_fam"/>
</dbReference>
<reference evidence="9 10" key="1">
    <citation type="journal article" date="2018" name="Front. Microbiol.">
        <title>Genomic and genetic insights into a cosmopolitan fungus, Paecilomyces variotii (Eurotiales).</title>
        <authorList>
            <person name="Urquhart A.S."/>
            <person name="Mondo S.J."/>
            <person name="Makela M.R."/>
            <person name="Hane J.K."/>
            <person name="Wiebenga A."/>
            <person name="He G."/>
            <person name="Mihaltcheva S."/>
            <person name="Pangilinan J."/>
            <person name="Lipzen A."/>
            <person name="Barry K."/>
            <person name="de Vries R.P."/>
            <person name="Grigoriev I.V."/>
            <person name="Idnurm A."/>
        </authorList>
    </citation>
    <scope>NUCLEOTIDE SEQUENCE [LARGE SCALE GENOMIC DNA]</scope>
    <source>
        <strain evidence="9 10">CBS 101075</strain>
    </source>
</reference>
<feature type="transmembrane region" description="Helical" evidence="8">
    <location>
        <begin position="171"/>
        <end position="192"/>
    </location>
</feature>
<dbReference type="PANTHER" id="PTHR15301">
    <property type="entry name" value="INSULIN-INDUCED GENE 1"/>
    <property type="match status" value="1"/>
</dbReference>
<dbReference type="GO" id="GO:0016126">
    <property type="term" value="P:sterol biosynthetic process"/>
    <property type="evidence" value="ECO:0007669"/>
    <property type="project" value="TreeGrafter"/>
</dbReference>
<evidence type="ECO:0000256" key="8">
    <source>
        <dbReference type="SAM" id="Phobius"/>
    </source>
</evidence>
<dbReference type="OrthoDB" id="205546at2759"/>
<protein>
    <submittedName>
        <fullName evidence="9">INSIG domain protein</fullName>
    </submittedName>
</protein>
<keyword evidence="3 8" id="KW-0812">Transmembrane</keyword>